<name>A0A2T5AKB0_MYCDI</name>
<dbReference type="InterPro" id="IPR038764">
    <property type="entry name" value="GNAT_N_AcTrfase_prd"/>
</dbReference>
<gene>
    <name evidence="2" type="ORF">C7449_11426</name>
</gene>
<dbReference type="PANTHER" id="PTHR41700">
    <property type="entry name" value="GCN5-RELATED N-ACETYLTRANSFERASE"/>
    <property type="match status" value="1"/>
</dbReference>
<protein>
    <submittedName>
        <fullName evidence="2">Putative GNAT superfamily acetyltransferase</fullName>
    </submittedName>
</protein>
<dbReference type="Pfam" id="PF00583">
    <property type="entry name" value="Acetyltransf_1"/>
    <property type="match status" value="1"/>
</dbReference>
<dbReference type="Gene3D" id="3.40.630.30">
    <property type="match status" value="1"/>
</dbReference>
<keyword evidence="2" id="KW-0808">Transferase</keyword>
<dbReference type="EMBL" id="PZZZ01000014">
    <property type="protein sequence ID" value="PTM87180.1"/>
    <property type="molecule type" value="Genomic_DNA"/>
</dbReference>
<sequence length="250" mass="27810">MSGVVLRELSGMAEFRAAEALQREVWGQGDLPDPADLMMVIQAEGGLAGGAFAEGQLLGYVFGFPTRDPSIQHSHRLAVRPMARGRGLGVRLKRYQRSWCLARGITLIRWTFDPLRAVNALLNIHQLAATSNTYLEDYYGEMEGINRGLASDRLLVDWHLETPVVATLAHGGQRPLQSATALPLSLPKDLEQLTKTAPGHARDLRNRLRDLLQTAFANGRSIVDFDRNERCYLLAEESTADDFSRKAMRL</sequence>
<dbReference type="OrthoDB" id="9797990at2"/>
<dbReference type="SUPFAM" id="SSF55729">
    <property type="entry name" value="Acyl-CoA N-acyltransferases (Nat)"/>
    <property type="match status" value="1"/>
</dbReference>
<dbReference type="InterPro" id="IPR000182">
    <property type="entry name" value="GNAT_dom"/>
</dbReference>
<dbReference type="AlphaFoldDB" id="A0A2T5AKB0"/>
<dbReference type="PROSITE" id="PS51186">
    <property type="entry name" value="GNAT"/>
    <property type="match status" value="1"/>
</dbReference>
<dbReference type="InterPro" id="IPR016181">
    <property type="entry name" value="Acyl_CoA_acyltransferase"/>
</dbReference>
<accession>A0A2T5AKB0</accession>
<dbReference type="PANTHER" id="PTHR41700:SF1">
    <property type="entry name" value="N-ACETYLTRANSFERASE DOMAIN-CONTAINING PROTEIN"/>
    <property type="match status" value="1"/>
</dbReference>
<feature type="domain" description="N-acetyltransferase" evidence="1">
    <location>
        <begin position="4"/>
        <end position="161"/>
    </location>
</feature>
<evidence type="ECO:0000259" key="1">
    <source>
        <dbReference type="PROSITE" id="PS51186"/>
    </source>
</evidence>
<dbReference type="RefSeq" id="WP_108004877.1">
    <property type="nucleotide sequence ID" value="NZ_JBHEEX010000022.1"/>
</dbReference>
<dbReference type="CDD" id="cd04301">
    <property type="entry name" value="NAT_SF"/>
    <property type="match status" value="1"/>
</dbReference>
<dbReference type="Proteomes" id="UP000241247">
    <property type="component" value="Unassembled WGS sequence"/>
</dbReference>
<proteinExistence type="predicted"/>
<comment type="caution">
    <text evidence="2">The sequence shown here is derived from an EMBL/GenBank/DDBJ whole genome shotgun (WGS) entry which is preliminary data.</text>
</comment>
<reference evidence="2 3" key="1">
    <citation type="submission" date="2018-04" db="EMBL/GenBank/DDBJ databases">
        <title>Genomic Encyclopedia of Type Strains, Phase IV (KMG-IV): sequencing the most valuable type-strain genomes for metagenomic binning, comparative biology and taxonomic classification.</title>
        <authorList>
            <person name="Goeker M."/>
        </authorList>
    </citation>
    <scope>NUCLEOTIDE SEQUENCE [LARGE SCALE GENOMIC DNA]</scope>
    <source>
        <strain evidence="2 3">DSM 7138</strain>
    </source>
</reference>
<keyword evidence="3" id="KW-1185">Reference proteome</keyword>
<dbReference type="GO" id="GO:0016747">
    <property type="term" value="F:acyltransferase activity, transferring groups other than amino-acyl groups"/>
    <property type="evidence" value="ECO:0007669"/>
    <property type="project" value="InterPro"/>
</dbReference>
<evidence type="ECO:0000313" key="3">
    <source>
        <dbReference type="Proteomes" id="UP000241247"/>
    </source>
</evidence>
<evidence type="ECO:0000313" key="2">
    <source>
        <dbReference type="EMBL" id="PTM87180.1"/>
    </source>
</evidence>
<organism evidence="2 3">
    <name type="scientific">Mycoplana dimorpha</name>
    <dbReference type="NCBI Taxonomy" id="28320"/>
    <lineage>
        <taxon>Bacteria</taxon>
        <taxon>Pseudomonadati</taxon>
        <taxon>Pseudomonadota</taxon>
        <taxon>Alphaproteobacteria</taxon>
        <taxon>Hyphomicrobiales</taxon>
        <taxon>Rhizobiaceae</taxon>
        <taxon>Mycoplana</taxon>
    </lineage>
</organism>